<comment type="caution">
    <text evidence="2">The sequence shown here is derived from an EMBL/GenBank/DDBJ whole genome shotgun (WGS) entry which is preliminary data.</text>
</comment>
<feature type="compositionally biased region" description="Gly residues" evidence="1">
    <location>
        <begin position="434"/>
        <end position="451"/>
    </location>
</feature>
<evidence type="ECO:0000256" key="1">
    <source>
        <dbReference type="SAM" id="MobiDB-lite"/>
    </source>
</evidence>
<dbReference type="AlphaFoldDB" id="A0A836CC23"/>
<reference evidence="2" key="1">
    <citation type="submission" date="2021-02" db="EMBL/GenBank/DDBJ databases">
        <title>First Annotated Genome of the Yellow-green Alga Tribonema minus.</title>
        <authorList>
            <person name="Mahan K.M."/>
        </authorList>
    </citation>
    <scope>NUCLEOTIDE SEQUENCE</scope>
    <source>
        <strain evidence="2">UTEX B ZZ1240</strain>
    </source>
</reference>
<keyword evidence="3" id="KW-1185">Reference proteome</keyword>
<gene>
    <name evidence="2" type="ORF">JKP88DRAFT_326425</name>
</gene>
<feature type="compositionally biased region" description="Low complexity" evidence="1">
    <location>
        <begin position="257"/>
        <end position="266"/>
    </location>
</feature>
<feature type="compositionally biased region" description="Low complexity" evidence="1">
    <location>
        <begin position="285"/>
        <end position="299"/>
    </location>
</feature>
<feature type="compositionally biased region" description="Low complexity" evidence="1">
    <location>
        <begin position="25"/>
        <end position="36"/>
    </location>
</feature>
<feature type="region of interest" description="Disordered" evidence="1">
    <location>
        <begin position="103"/>
        <end position="266"/>
    </location>
</feature>
<feature type="compositionally biased region" description="Basic residues" evidence="1">
    <location>
        <begin position="482"/>
        <end position="493"/>
    </location>
</feature>
<organism evidence="2 3">
    <name type="scientific">Tribonema minus</name>
    <dbReference type="NCBI Taxonomy" id="303371"/>
    <lineage>
        <taxon>Eukaryota</taxon>
        <taxon>Sar</taxon>
        <taxon>Stramenopiles</taxon>
        <taxon>Ochrophyta</taxon>
        <taxon>PX clade</taxon>
        <taxon>Xanthophyceae</taxon>
        <taxon>Tribonematales</taxon>
        <taxon>Tribonemataceae</taxon>
        <taxon>Tribonema</taxon>
    </lineage>
</organism>
<dbReference type="EMBL" id="JAFCMP010000449">
    <property type="protein sequence ID" value="KAG5179588.1"/>
    <property type="molecule type" value="Genomic_DNA"/>
</dbReference>
<protein>
    <submittedName>
        <fullName evidence="2">Uncharacterized protein</fullName>
    </submittedName>
</protein>
<feature type="compositionally biased region" description="Basic and acidic residues" evidence="1">
    <location>
        <begin position="403"/>
        <end position="412"/>
    </location>
</feature>
<sequence length="584" mass="58436">MEAMASTAVPCSSAQRTGRVLQPPTRQTTNTAAARFAAERRAQRQSGGSAGKSAGKTADKAASRASSMRRGLSYAESSNSDSSDEEPLTFTKLKRLGTAVIEGGAADTAYTRATQVTGTPDAAGDVGVPTAGAGAAADDDNEQQRHAAAGDPDGAARLSERALPPPAPAAAANETHDPDASAQGVAADGIEVTAAQQRAEPHAVAPSASASASVVAAPAEHCSGDDDAGESSLRGRGSGKPPAQPLLTPDVSEHEPAAAADDSEPIAAAAPLPVVLLDSDDSLSDADSLPPVAKAAAPPHAAPVVAGEIAVLDAFAPPELASGIADDFFSDDDGGSGDEGGASGGVGSGAYVSPLPDSGEGHTAAAGDAKGTASDRPAIRHRIASSDSEFEAVVVKPAQHSPVDVHDSDTDRGGGGGHRSTNGGRDTGGDDRGGSGSVNGSGGGGSGGGGESAADLSAAARRAIDAALAIARDMAPAEETQHRHKKRRRRRAEKKTGPALHKYNCCTQAHTLRLMLCQGVACIAKLLLADCQQLVSENLVPSTCACVVAYQLFGTAFHARLLCRSPAYCILAHGLSKPALDIGV</sequence>
<name>A0A836CC23_9STRA</name>
<feature type="compositionally biased region" description="Low complexity" evidence="1">
    <location>
        <begin position="121"/>
        <end position="136"/>
    </location>
</feature>
<evidence type="ECO:0000313" key="2">
    <source>
        <dbReference type="EMBL" id="KAG5179588.1"/>
    </source>
</evidence>
<feature type="region of interest" description="Disordered" evidence="1">
    <location>
        <begin position="280"/>
        <end position="299"/>
    </location>
</feature>
<feature type="compositionally biased region" description="Gly residues" evidence="1">
    <location>
        <begin position="337"/>
        <end position="348"/>
    </location>
</feature>
<evidence type="ECO:0000313" key="3">
    <source>
        <dbReference type="Proteomes" id="UP000664859"/>
    </source>
</evidence>
<dbReference type="Proteomes" id="UP000664859">
    <property type="component" value="Unassembled WGS sequence"/>
</dbReference>
<accession>A0A836CC23</accession>
<feature type="region of interest" description="Disordered" evidence="1">
    <location>
        <begin position="323"/>
        <end position="454"/>
    </location>
</feature>
<feature type="compositionally biased region" description="Low complexity" evidence="1">
    <location>
        <begin position="202"/>
        <end position="221"/>
    </location>
</feature>
<feature type="region of interest" description="Disordered" evidence="1">
    <location>
        <begin position="474"/>
        <end position="496"/>
    </location>
</feature>
<feature type="region of interest" description="Disordered" evidence="1">
    <location>
        <begin position="1"/>
        <end position="89"/>
    </location>
</feature>
<feature type="compositionally biased region" description="Low complexity" evidence="1">
    <location>
        <begin position="44"/>
        <end position="56"/>
    </location>
</feature>
<proteinExistence type="predicted"/>